<organism evidence="1 2">
    <name type="scientific">Araneus ventricosus</name>
    <name type="common">Orbweaver spider</name>
    <name type="synonym">Epeira ventricosa</name>
    <dbReference type="NCBI Taxonomy" id="182803"/>
    <lineage>
        <taxon>Eukaryota</taxon>
        <taxon>Metazoa</taxon>
        <taxon>Ecdysozoa</taxon>
        <taxon>Arthropoda</taxon>
        <taxon>Chelicerata</taxon>
        <taxon>Arachnida</taxon>
        <taxon>Araneae</taxon>
        <taxon>Araneomorphae</taxon>
        <taxon>Entelegynae</taxon>
        <taxon>Araneoidea</taxon>
        <taxon>Araneidae</taxon>
        <taxon>Araneus</taxon>
    </lineage>
</organism>
<dbReference type="Proteomes" id="UP000499080">
    <property type="component" value="Unassembled WGS sequence"/>
</dbReference>
<name>A0A4Y2B360_ARAVE</name>
<comment type="caution">
    <text evidence="1">The sequence shown here is derived from an EMBL/GenBank/DDBJ whole genome shotgun (WGS) entry which is preliminary data.</text>
</comment>
<dbReference type="AlphaFoldDB" id="A0A4Y2B360"/>
<reference evidence="1 2" key="1">
    <citation type="journal article" date="2019" name="Sci. Rep.">
        <title>Orb-weaving spider Araneus ventricosus genome elucidates the spidroin gene catalogue.</title>
        <authorList>
            <person name="Kono N."/>
            <person name="Nakamura H."/>
            <person name="Ohtoshi R."/>
            <person name="Moran D.A.P."/>
            <person name="Shinohara A."/>
            <person name="Yoshida Y."/>
            <person name="Fujiwara M."/>
            <person name="Mori M."/>
            <person name="Tomita M."/>
            <person name="Arakawa K."/>
        </authorList>
    </citation>
    <scope>NUCLEOTIDE SEQUENCE [LARGE SCALE GENOMIC DNA]</scope>
</reference>
<dbReference type="EMBL" id="BGPR01000049">
    <property type="protein sequence ID" value="GBL86483.1"/>
    <property type="molecule type" value="Genomic_DNA"/>
</dbReference>
<evidence type="ECO:0000313" key="2">
    <source>
        <dbReference type="Proteomes" id="UP000499080"/>
    </source>
</evidence>
<evidence type="ECO:0000313" key="1">
    <source>
        <dbReference type="EMBL" id="GBL86483.1"/>
    </source>
</evidence>
<keyword evidence="2" id="KW-1185">Reference proteome</keyword>
<gene>
    <name evidence="1" type="ORF">AVEN_194756_1</name>
</gene>
<accession>A0A4Y2B360</accession>
<protein>
    <submittedName>
        <fullName evidence="1">Uncharacterized protein</fullName>
    </submittedName>
</protein>
<proteinExistence type="predicted"/>
<sequence>MTSAPLQTQILDSPLELRIKIFMCHSQYSRYSASDLLSYLELICSSRLPIICYHGCPDSQIKLSSTALQVFDALCKPNMTKISFLKFRFFTAETDYSVPTSQSGLVLGDTFGMQL</sequence>